<name>A0A0B6TF20_9CORY</name>
<reference evidence="2 3" key="1">
    <citation type="submission" date="2014-05" db="EMBL/GenBank/DDBJ databases">
        <title>Complete genome sequence of Corynebacterium marinum DSM 44953.</title>
        <authorList>
            <person name="Schaffert L."/>
            <person name="Albersmeier A."/>
            <person name="Kalinowski J."/>
            <person name="Ruckert C."/>
        </authorList>
    </citation>
    <scope>NUCLEOTIDE SEQUENCE [LARGE SCALE GENOMIC DNA]</scope>
    <source>
        <strain evidence="2 3">DSM 44953</strain>
    </source>
</reference>
<dbReference type="GO" id="GO:0003677">
    <property type="term" value="F:DNA binding"/>
    <property type="evidence" value="ECO:0007669"/>
    <property type="project" value="InterPro"/>
</dbReference>
<proteinExistence type="predicted"/>
<dbReference type="HOGENOM" id="CLU_1072480_0_0_11"/>
<dbReference type="STRING" id="1224162.B840_04890"/>
<dbReference type="Gene3D" id="1.10.443.10">
    <property type="entry name" value="Intergrase catalytic core"/>
    <property type="match status" value="1"/>
</dbReference>
<dbReference type="GO" id="GO:0015074">
    <property type="term" value="P:DNA integration"/>
    <property type="evidence" value="ECO:0007669"/>
    <property type="project" value="InterPro"/>
</dbReference>
<evidence type="ECO:0000313" key="3">
    <source>
        <dbReference type="Proteomes" id="UP000031928"/>
    </source>
</evidence>
<dbReference type="Proteomes" id="UP000031928">
    <property type="component" value="Chromosome"/>
</dbReference>
<keyword evidence="1" id="KW-0233">DNA recombination</keyword>
<organism evidence="2 3">
    <name type="scientific">Corynebacterium marinum DSM 44953</name>
    <dbReference type="NCBI Taxonomy" id="1224162"/>
    <lineage>
        <taxon>Bacteria</taxon>
        <taxon>Bacillati</taxon>
        <taxon>Actinomycetota</taxon>
        <taxon>Actinomycetes</taxon>
        <taxon>Mycobacteriales</taxon>
        <taxon>Corynebacteriaceae</taxon>
        <taxon>Corynebacterium</taxon>
    </lineage>
</organism>
<dbReference type="AlphaFoldDB" id="A0A0B6TF20"/>
<keyword evidence="3" id="KW-1185">Reference proteome</keyword>
<protein>
    <recommendedName>
        <fullName evidence="4">Tyr recombinase domain-containing protein</fullName>
    </recommendedName>
</protein>
<dbReference type="SUPFAM" id="SSF56349">
    <property type="entry name" value="DNA breaking-rejoining enzymes"/>
    <property type="match status" value="1"/>
</dbReference>
<dbReference type="EMBL" id="CP007790">
    <property type="protein sequence ID" value="AJK68597.1"/>
    <property type="molecule type" value="Genomic_DNA"/>
</dbReference>
<dbReference type="KEGG" id="cmq:B840_04890"/>
<evidence type="ECO:0008006" key="4">
    <source>
        <dbReference type="Google" id="ProtNLM"/>
    </source>
</evidence>
<accession>A0A0B6TF20</accession>
<sequence>MRPKTIEILEWLHTERSWGAKGLSSIRGYIATFLLHCHTRFDAEPDISLFRPDMLESYFTERRDTADARQRLTFISEHFYPELWERVGPRQRQHNPPYTAAEDRAFLEWARSQSTAERRHYCTLILALARGVGLRAQEIEGLQADDVLVTGDGVYVETGRLRGTDAVLVPVAEPFAGIVADAARGALPDTRISKPGQQRLSVYLRRGKSVHGGVPLLQRLRNTWVVERLREGMDEDVISRWAGLSHVTDYRDWAADTQY</sequence>
<dbReference type="InterPro" id="IPR013762">
    <property type="entry name" value="Integrase-like_cat_sf"/>
</dbReference>
<gene>
    <name evidence="2" type="ORF">B840_04890</name>
</gene>
<evidence type="ECO:0000256" key="1">
    <source>
        <dbReference type="ARBA" id="ARBA00023172"/>
    </source>
</evidence>
<dbReference type="GO" id="GO:0006310">
    <property type="term" value="P:DNA recombination"/>
    <property type="evidence" value="ECO:0007669"/>
    <property type="project" value="UniProtKB-KW"/>
</dbReference>
<evidence type="ECO:0000313" key="2">
    <source>
        <dbReference type="EMBL" id="AJK68597.1"/>
    </source>
</evidence>
<dbReference type="InterPro" id="IPR011010">
    <property type="entry name" value="DNA_brk_join_enz"/>
</dbReference>